<reference evidence="2" key="1">
    <citation type="submission" date="2022-08" db="EMBL/GenBank/DDBJ databases">
        <title>Genome sequencing of akame (Lates japonicus).</title>
        <authorList>
            <person name="Hashiguchi Y."/>
            <person name="Takahashi H."/>
        </authorList>
    </citation>
    <scope>NUCLEOTIDE SEQUENCE</scope>
    <source>
        <strain evidence="2">Kochi</strain>
    </source>
</reference>
<keyword evidence="2" id="KW-0675">Receptor</keyword>
<evidence type="ECO:0000256" key="1">
    <source>
        <dbReference type="SAM" id="MobiDB-lite"/>
    </source>
</evidence>
<feature type="region of interest" description="Disordered" evidence="1">
    <location>
        <begin position="48"/>
        <end position="74"/>
    </location>
</feature>
<gene>
    <name evidence="2" type="ORF">AKAME5_002710600</name>
</gene>
<dbReference type="Proteomes" id="UP001279410">
    <property type="component" value="Unassembled WGS sequence"/>
</dbReference>
<dbReference type="AlphaFoldDB" id="A0AAD3M4Y1"/>
<protein>
    <submittedName>
        <fullName evidence="2">VPS10 domain-containing receptor SorCS2 isoform X2</fullName>
    </submittedName>
</protein>
<evidence type="ECO:0000313" key="3">
    <source>
        <dbReference type="Proteomes" id="UP001279410"/>
    </source>
</evidence>
<evidence type="ECO:0000313" key="2">
    <source>
        <dbReference type="EMBL" id="GLD47029.1"/>
    </source>
</evidence>
<sequence>MSAADARSTEVLVMLADPNAGLRMPISTVFRKLPGSHSVYAQMHNEEGQEMTSLSVQRTGTSSRMGFMKNDLDS</sequence>
<organism evidence="2 3">
    <name type="scientific">Lates japonicus</name>
    <name type="common">Japanese lates</name>
    <dbReference type="NCBI Taxonomy" id="270547"/>
    <lineage>
        <taxon>Eukaryota</taxon>
        <taxon>Metazoa</taxon>
        <taxon>Chordata</taxon>
        <taxon>Craniata</taxon>
        <taxon>Vertebrata</taxon>
        <taxon>Euteleostomi</taxon>
        <taxon>Actinopterygii</taxon>
        <taxon>Neopterygii</taxon>
        <taxon>Teleostei</taxon>
        <taxon>Neoteleostei</taxon>
        <taxon>Acanthomorphata</taxon>
        <taxon>Carangaria</taxon>
        <taxon>Carangaria incertae sedis</taxon>
        <taxon>Centropomidae</taxon>
        <taxon>Lates</taxon>
    </lineage>
</organism>
<accession>A0AAD3M4Y1</accession>
<dbReference type="EMBL" id="BRZM01003283">
    <property type="protein sequence ID" value="GLD47029.1"/>
    <property type="molecule type" value="Genomic_DNA"/>
</dbReference>
<proteinExistence type="predicted"/>
<comment type="caution">
    <text evidence="2">The sequence shown here is derived from an EMBL/GenBank/DDBJ whole genome shotgun (WGS) entry which is preliminary data.</text>
</comment>
<keyword evidence="3" id="KW-1185">Reference proteome</keyword>
<name>A0AAD3M4Y1_LATJO</name>
<feature type="compositionally biased region" description="Polar residues" evidence="1">
    <location>
        <begin position="50"/>
        <end position="64"/>
    </location>
</feature>